<proteinExistence type="predicted"/>
<comment type="caution">
    <text evidence="2">The sequence shown here is derived from an EMBL/GenBank/DDBJ whole genome shotgun (WGS) entry which is preliminary data.</text>
</comment>
<reference evidence="3" key="1">
    <citation type="journal article" date="2019" name="Int. J. Syst. Evol. Microbiol.">
        <title>The Global Catalogue of Microorganisms (GCM) 10K type strain sequencing project: providing services to taxonomists for standard genome sequencing and annotation.</title>
        <authorList>
            <consortium name="The Broad Institute Genomics Platform"/>
            <consortium name="The Broad Institute Genome Sequencing Center for Infectious Disease"/>
            <person name="Wu L."/>
            <person name="Ma J."/>
        </authorList>
    </citation>
    <scope>NUCLEOTIDE SEQUENCE [LARGE SCALE GENOMIC DNA]</scope>
    <source>
        <strain evidence="3">JCM 17933</strain>
    </source>
</reference>
<accession>A0ABP8R7C3</accession>
<evidence type="ECO:0000313" key="3">
    <source>
        <dbReference type="Proteomes" id="UP001500503"/>
    </source>
</evidence>
<gene>
    <name evidence="2" type="ORF">GCM10023191_095370</name>
</gene>
<organism evidence="2 3">
    <name type="scientific">Actinoallomurus oryzae</name>
    <dbReference type="NCBI Taxonomy" id="502180"/>
    <lineage>
        <taxon>Bacteria</taxon>
        <taxon>Bacillati</taxon>
        <taxon>Actinomycetota</taxon>
        <taxon>Actinomycetes</taxon>
        <taxon>Streptosporangiales</taxon>
        <taxon>Thermomonosporaceae</taxon>
        <taxon>Actinoallomurus</taxon>
    </lineage>
</organism>
<dbReference type="Proteomes" id="UP001500503">
    <property type="component" value="Unassembled WGS sequence"/>
</dbReference>
<feature type="region of interest" description="Disordered" evidence="1">
    <location>
        <begin position="1"/>
        <end position="32"/>
    </location>
</feature>
<name>A0ABP8R7C3_9ACTN</name>
<keyword evidence="3" id="KW-1185">Reference proteome</keyword>
<protein>
    <submittedName>
        <fullName evidence="2">Uncharacterized protein</fullName>
    </submittedName>
</protein>
<sequence>MTISACPGAPLTGARDAVRTAAAPPMTDERSVRDRWHGVAGPFLVQERALAGAAVDVAEETP</sequence>
<dbReference type="EMBL" id="BAABHF010000064">
    <property type="protein sequence ID" value="GAA4519618.1"/>
    <property type="molecule type" value="Genomic_DNA"/>
</dbReference>
<evidence type="ECO:0000313" key="2">
    <source>
        <dbReference type="EMBL" id="GAA4519618.1"/>
    </source>
</evidence>
<evidence type="ECO:0000256" key="1">
    <source>
        <dbReference type="SAM" id="MobiDB-lite"/>
    </source>
</evidence>